<dbReference type="Pfam" id="PF00874">
    <property type="entry name" value="PRD"/>
    <property type="match status" value="2"/>
</dbReference>
<proteinExistence type="predicted"/>
<dbReference type="Proteomes" id="UP000199519">
    <property type="component" value="Unassembled WGS sequence"/>
</dbReference>
<dbReference type="Proteomes" id="UP000295758">
    <property type="component" value="Unassembled WGS sequence"/>
</dbReference>
<organism evidence="10 15">
    <name type="scientific">Halanaerobium congolense</name>
    <dbReference type="NCBI Taxonomy" id="54121"/>
    <lineage>
        <taxon>Bacteria</taxon>
        <taxon>Bacillati</taxon>
        <taxon>Bacillota</taxon>
        <taxon>Clostridia</taxon>
        <taxon>Halanaerobiales</taxon>
        <taxon>Halanaerobiaceae</taxon>
        <taxon>Halanaerobium</taxon>
    </lineage>
</organism>
<keyword evidence="2" id="KW-0805">Transcription regulation</keyword>
<reference evidence="10 15" key="4">
    <citation type="submission" date="2019-03" db="EMBL/GenBank/DDBJ databases">
        <title>Deep subsurface shale carbon reservoir microbial communities from Ohio and West Virginia, USA.</title>
        <authorList>
            <person name="Wrighton K."/>
        </authorList>
    </citation>
    <scope>NUCLEOTIDE SEQUENCE [LARGE SCALE GENOMIC DNA]</scope>
    <source>
        <strain evidence="10 15">UTICA-S4D12</strain>
    </source>
</reference>
<evidence type="ECO:0000313" key="13">
    <source>
        <dbReference type="Proteomes" id="UP000199519"/>
    </source>
</evidence>
<keyword evidence="4" id="KW-0812">Transmembrane</keyword>
<evidence type="ECO:0000256" key="2">
    <source>
        <dbReference type="ARBA" id="ARBA00023015"/>
    </source>
</evidence>
<dbReference type="Pfam" id="PF14045">
    <property type="entry name" value="YIEGIA"/>
    <property type="match status" value="1"/>
</dbReference>
<evidence type="ECO:0000256" key="4">
    <source>
        <dbReference type="SAM" id="Phobius"/>
    </source>
</evidence>
<reference evidence="11 13" key="1">
    <citation type="submission" date="2016-10" db="EMBL/GenBank/DDBJ databases">
        <authorList>
            <person name="Varghese N."/>
            <person name="Submissions S."/>
        </authorList>
    </citation>
    <scope>NUCLEOTIDE SEQUENCE [LARGE SCALE GENOMIC DNA]</scope>
    <source>
        <strain evidence="7 13">WG2</strain>
        <strain evidence="9 11">WG5</strain>
    </source>
</reference>
<evidence type="ECO:0000313" key="15">
    <source>
        <dbReference type="Proteomes" id="UP000295758"/>
    </source>
</evidence>
<keyword evidence="3" id="KW-0804">Transcription</keyword>
<dbReference type="GO" id="GO:0006355">
    <property type="term" value="P:regulation of DNA-templated transcription"/>
    <property type="evidence" value="ECO:0007669"/>
    <property type="project" value="InterPro"/>
</dbReference>
<dbReference type="EMBL" id="QICM01000036">
    <property type="protein sequence ID" value="PXV62256.1"/>
    <property type="molecule type" value="Genomic_DNA"/>
</dbReference>
<evidence type="ECO:0000313" key="6">
    <source>
        <dbReference type="EMBL" id="PXV62256.1"/>
    </source>
</evidence>
<reference evidence="6 14" key="3">
    <citation type="submission" date="2018-04" db="EMBL/GenBank/DDBJ databases">
        <title>Subsurface microbial communities from deep shales in Ohio and West Virginia, USA.</title>
        <authorList>
            <person name="Wrighton K."/>
        </authorList>
    </citation>
    <scope>NUCLEOTIDE SEQUENCE [LARGE SCALE GENOMIC DNA]</scope>
    <source>
        <strain evidence="6 14">MSL28</strain>
    </source>
</reference>
<evidence type="ECO:0000313" key="14">
    <source>
        <dbReference type="Proteomes" id="UP000247389"/>
    </source>
</evidence>
<dbReference type="Proteomes" id="UP000247389">
    <property type="component" value="Unassembled WGS sequence"/>
</dbReference>
<evidence type="ECO:0000313" key="10">
    <source>
        <dbReference type="EMBL" id="TDS26867.1"/>
    </source>
</evidence>
<dbReference type="EMBL" id="FNBJ01000048">
    <property type="protein sequence ID" value="SDG11650.1"/>
    <property type="molecule type" value="Genomic_DNA"/>
</dbReference>
<dbReference type="PANTHER" id="PTHR30185">
    <property type="entry name" value="CRYPTIC BETA-GLUCOSIDE BGL OPERON ANTITERMINATOR"/>
    <property type="match status" value="1"/>
</dbReference>
<dbReference type="InterPro" id="IPR050661">
    <property type="entry name" value="BglG_antiterminators"/>
</dbReference>
<keyword evidence="13" id="KW-1185">Reference proteome</keyword>
<evidence type="ECO:0000313" key="11">
    <source>
        <dbReference type="Proteomes" id="UP000198612"/>
    </source>
</evidence>
<dbReference type="PROSITE" id="PS51372">
    <property type="entry name" value="PRD_2"/>
    <property type="match status" value="2"/>
</dbReference>
<feature type="transmembrane region" description="Helical" evidence="4">
    <location>
        <begin position="150"/>
        <end position="166"/>
    </location>
</feature>
<dbReference type="Gene3D" id="1.10.1790.10">
    <property type="entry name" value="PRD domain"/>
    <property type="match status" value="2"/>
</dbReference>
<keyword evidence="4" id="KW-0472">Membrane</keyword>
<accession>A0A1G7RNR0</accession>
<evidence type="ECO:0000313" key="9">
    <source>
        <dbReference type="EMBL" id="SET23966.1"/>
    </source>
</evidence>
<keyword evidence="4" id="KW-1133">Transmembrane helix</keyword>
<dbReference type="EMBL" id="SOAA01000031">
    <property type="protein sequence ID" value="TDS26867.1"/>
    <property type="molecule type" value="Genomic_DNA"/>
</dbReference>
<evidence type="ECO:0000313" key="8">
    <source>
        <dbReference type="EMBL" id="SDJ24076.1"/>
    </source>
</evidence>
<feature type="domain" description="PRD" evidence="5">
    <location>
        <begin position="1"/>
        <end position="73"/>
    </location>
</feature>
<dbReference type="EMBL" id="FOHG01000047">
    <property type="protein sequence ID" value="SET23966.1"/>
    <property type="molecule type" value="Genomic_DNA"/>
</dbReference>
<keyword evidence="1" id="KW-0677">Repeat</keyword>
<dbReference type="InterPro" id="IPR036634">
    <property type="entry name" value="PRD_sf"/>
</dbReference>
<dbReference type="InterPro" id="IPR025918">
    <property type="entry name" value="YIEGIA"/>
</dbReference>
<evidence type="ECO:0000259" key="5">
    <source>
        <dbReference type="PROSITE" id="PS51372"/>
    </source>
</evidence>
<dbReference type="SUPFAM" id="SSF63520">
    <property type="entry name" value="PTS-regulatory domain, PRD"/>
    <property type="match status" value="2"/>
</dbReference>
<evidence type="ECO:0000313" key="12">
    <source>
        <dbReference type="Proteomes" id="UP000198945"/>
    </source>
</evidence>
<dbReference type="InterPro" id="IPR011608">
    <property type="entry name" value="PRD"/>
</dbReference>
<name>A0A1G7RNR0_9FIRM</name>
<feature type="transmembrane region" description="Helical" evidence="4">
    <location>
        <begin position="172"/>
        <end position="189"/>
    </location>
</feature>
<protein>
    <submittedName>
        <fullName evidence="10">PRD domain-containing protein</fullName>
    </submittedName>
</protein>
<sequence length="332" mass="38143">MIHLGISISRIYEENLITMERNEMRLLKKENEWKIAEYIGERLSSSFELEITDSELGFITIHLVGAKLQNDIESEKISESHLEKLNRELYTELRRIIDSISKITGYNFKQDKKLFTGLFLHLRTAVKRIKNDIRLPYIDGIAKTFESRNYFSLLFSFLTALTIQLVGSSQVWLNVFSGALVAVVAIYLLHRFSKGKTIGDIADVEIANVELKNSELYVDDIYVSNLLGSENASKMYQKEGIAAIIYPKEEHFRITLDNFGQRQAALFEATRAVGVKRYHFTRKDYKKGRVVITLVPIIQDKDAFIEAIKKTPLLENVKKSHNVMDTNLAGRK</sequence>
<dbReference type="Proteomes" id="UP000198945">
    <property type="component" value="Unassembled WGS sequence"/>
</dbReference>
<dbReference type="EMBL" id="FNEH01000037">
    <property type="protein sequence ID" value="SDJ24076.1"/>
    <property type="molecule type" value="Genomic_DNA"/>
</dbReference>
<dbReference type="PANTHER" id="PTHR30185:SF18">
    <property type="entry name" value="TRANSCRIPTIONAL REGULATOR MTLR"/>
    <property type="match status" value="1"/>
</dbReference>
<feature type="domain" description="PRD" evidence="5">
    <location>
        <begin position="84"/>
        <end position="198"/>
    </location>
</feature>
<reference evidence="8 12" key="2">
    <citation type="submission" date="2016-10" db="EMBL/GenBank/DDBJ databases">
        <authorList>
            <person name="de Groot N.N."/>
        </authorList>
    </citation>
    <scope>NUCLEOTIDE SEQUENCE [LARGE SCALE GENOMIC DNA]</scope>
    <source>
        <strain evidence="8 12">WG7</strain>
    </source>
</reference>
<evidence type="ECO:0000313" key="7">
    <source>
        <dbReference type="EMBL" id="SDG11650.1"/>
    </source>
</evidence>
<evidence type="ECO:0000256" key="1">
    <source>
        <dbReference type="ARBA" id="ARBA00022737"/>
    </source>
</evidence>
<gene>
    <name evidence="10" type="ORF">BY453_13119</name>
    <name evidence="6" type="ORF">C8C78_1366</name>
    <name evidence="7" type="ORF">SAMN04488598_1488</name>
    <name evidence="9" type="ORF">SAMN04515652_1476</name>
    <name evidence="8" type="ORF">SAMN04515654_1373</name>
</gene>
<dbReference type="AlphaFoldDB" id="A0A1G7RNR0"/>
<dbReference type="Proteomes" id="UP000198612">
    <property type="component" value="Unassembled WGS sequence"/>
</dbReference>
<evidence type="ECO:0000256" key="3">
    <source>
        <dbReference type="ARBA" id="ARBA00023163"/>
    </source>
</evidence>